<proteinExistence type="predicted"/>
<keyword evidence="1" id="KW-0732">Signal</keyword>
<feature type="chain" id="PRO_5046211029" description="Lipoprotein" evidence="1">
    <location>
        <begin position="26"/>
        <end position="212"/>
    </location>
</feature>
<evidence type="ECO:0000313" key="3">
    <source>
        <dbReference type="Proteomes" id="UP001316189"/>
    </source>
</evidence>
<sequence length="212" mass="23030">MVTARTFRSVVVAAAPVLVLGAACAGGEGGDTAASAPAGSEDVGRYFTTYLDEAVALGVAGPEQIAVLERAVENDGMPFEDLAELTRRTFDCFTGAGIDYTEKEPYEFGIGYLLPDYTWAAEMPGKTLAEVEELGDACIDRHSYWASMAYQDERVVGEARDARLRRDFPHVVECLRGHGVDVPDDAALDEVRQNVEELAFADEPATCYDDFR</sequence>
<evidence type="ECO:0008006" key="4">
    <source>
        <dbReference type="Google" id="ProtNLM"/>
    </source>
</evidence>
<dbReference type="Proteomes" id="UP001316189">
    <property type="component" value="Chromosome"/>
</dbReference>
<dbReference type="PROSITE" id="PS51257">
    <property type="entry name" value="PROKAR_LIPOPROTEIN"/>
    <property type="match status" value="1"/>
</dbReference>
<evidence type="ECO:0000256" key="1">
    <source>
        <dbReference type="SAM" id="SignalP"/>
    </source>
</evidence>
<evidence type="ECO:0000313" key="2">
    <source>
        <dbReference type="EMBL" id="UUI74011.1"/>
    </source>
</evidence>
<protein>
    <recommendedName>
        <fullName evidence="4">Lipoprotein</fullName>
    </recommendedName>
</protein>
<reference evidence="2 3" key="1">
    <citation type="submission" date="2022-07" db="EMBL/GenBank/DDBJ databases">
        <title>Novel species in genus cellulomonas.</title>
        <authorList>
            <person name="Ye L."/>
        </authorList>
    </citation>
    <scope>NUCLEOTIDE SEQUENCE [LARGE SCALE GENOMIC DNA]</scope>
    <source>
        <strain evidence="3">zg-Y338</strain>
    </source>
</reference>
<dbReference type="RefSeq" id="WP_256813526.1">
    <property type="nucleotide sequence ID" value="NZ_CP101988.1"/>
</dbReference>
<accession>A0ABY5KU22</accession>
<gene>
    <name evidence="2" type="ORF">NP064_09150</name>
</gene>
<dbReference type="EMBL" id="CP101988">
    <property type="protein sequence ID" value="UUI74011.1"/>
    <property type="molecule type" value="Genomic_DNA"/>
</dbReference>
<organism evidence="2 3">
    <name type="scientific">Cellulomonas chengniuliangii</name>
    <dbReference type="NCBI Taxonomy" id="2968084"/>
    <lineage>
        <taxon>Bacteria</taxon>
        <taxon>Bacillati</taxon>
        <taxon>Actinomycetota</taxon>
        <taxon>Actinomycetes</taxon>
        <taxon>Micrococcales</taxon>
        <taxon>Cellulomonadaceae</taxon>
        <taxon>Cellulomonas</taxon>
    </lineage>
</organism>
<feature type="signal peptide" evidence="1">
    <location>
        <begin position="1"/>
        <end position="25"/>
    </location>
</feature>
<keyword evidence="3" id="KW-1185">Reference proteome</keyword>
<name>A0ABY5KU22_9CELL</name>